<dbReference type="Proteomes" id="UP000034487">
    <property type="component" value="Unassembled WGS sequence"/>
</dbReference>
<dbReference type="InterPro" id="IPR037238">
    <property type="entry name" value="YbiA-like_sf"/>
</dbReference>
<dbReference type="InterPro" id="IPR012816">
    <property type="entry name" value="NADAR"/>
</dbReference>
<proteinExistence type="predicted"/>
<dbReference type="SUPFAM" id="SSF143990">
    <property type="entry name" value="YbiA-like"/>
    <property type="match status" value="1"/>
</dbReference>
<sequence length="166" mass="19430">MAKDKLRQFRDPDFALSGNPIGFYEREFYVLSNFSSFQVDWHGRHWPTSEHAYQASHFFETAPELVEQIFKSNSAHEAYVIAKANGHRAPKNWEEIKVGIMEDICRCKLQQNPYVKKKLLQTKDLPLVEDSPKDACWGWGPNRDGRNELGKVWMKLRDELKSEETQ</sequence>
<comment type="catalytic activity">
    <reaction evidence="1">
        <text>5-amino-6-(5-phospho-D-ribosylamino)uracil + H2O = 5,6-diaminouracil + D-ribose 5-phosphate</text>
        <dbReference type="Rhea" id="RHEA:55020"/>
        <dbReference type="ChEBI" id="CHEBI:15377"/>
        <dbReference type="ChEBI" id="CHEBI:46252"/>
        <dbReference type="ChEBI" id="CHEBI:58453"/>
        <dbReference type="ChEBI" id="CHEBI:78346"/>
    </reaction>
</comment>
<dbReference type="AlphaFoldDB" id="A0A0G1QFR9"/>
<dbReference type="CDD" id="cd15457">
    <property type="entry name" value="NADAR"/>
    <property type="match status" value="1"/>
</dbReference>
<comment type="catalytic activity">
    <reaction evidence="2">
        <text>2,5-diamino-6-hydroxy-4-(5-phosphoribosylamino)-pyrimidine + H2O = 2,5,6-triamino-4-hydroxypyrimidine + D-ribose 5-phosphate</text>
        <dbReference type="Rhea" id="RHEA:23436"/>
        <dbReference type="ChEBI" id="CHEBI:15377"/>
        <dbReference type="ChEBI" id="CHEBI:58614"/>
        <dbReference type="ChEBI" id="CHEBI:78346"/>
        <dbReference type="ChEBI" id="CHEBI:137796"/>
    </reaction>
</comment>
<dbReference type="EMBL" id="LCMV01000016">
    <property type="protein sequence ID" value="KKU43814.1"/>
    <property type="molecule type" value="Genomic_DNA"/>
</dbReference>
<organism evidence="4 5">
    <name type="scientific">Berkelbacteria bacterium GW2011_GWA2_46_7</name>
    <dbReference type="NCBI Taxonomy" id="1618335"/>
    <lineage>
        <taxon>Bacteria</taxon>
        <taxon>Candidatus Berkelbacteria</taxon>
    </lineage>
</organism>
<accession>A0A0G1QFR9</accession>
<evidence type="ECO:0000256" key="2">
    <source>
        <dbReference type="ARBA" id="ARBA00000751"/>
    </source>
</evidence>
<name>A0A0G1QFR9_9BACT</name>
<comment type="caution">
    <text evidence="4">The sequence shown here is derived from an EMBL/GenBank/DDBJ whole genome shotgun (WGS) entry which is preliminary data.</text>
</comment>
<dbReference type="NCBIfam" id="TIGR02464">
    <property type="entry name" value="ribofla_fusion"/>
    <property type="match status" value="1"/>
</dbReference>
<protein>
    <recommendedName>
        <fullName evidence="3">NADAR domain-containing protein</fullName>
    </recommendedName>
</protein>
<dbReference type="Gene3D" id="1.10.357.40">
    <property type="entry name" value="YbiA-like"/>
    <property type="match status" value="1"/>
</dbReference>
<evidence type="ECO:0000313" key="5">
    <source>
        <dbReference type="Proteomes" id="UP000034487"/>
    </source>
</evidence>
<evidence type="ECO:0000256" key="1">
    <source>
        <dbReference type="ARBA" id="ARBA00000022"/>
    </source>
</evidence>
<reference evidence="4 5" key="1">
    <citation type="journal article" date="2015" name="Nature">
        <title>rRNA introns, odd ribosomes, and small enigmatic genomes across a large radiation of phyla.</title>
        <authorList>
            <person name="Brown C.T."/>
            <person name="Hug L.A."/>
            <person name="Thomas B.C."/>
            <person name="Sharon I."/>
            <person name="Castelle C.J."/>
            <person name="Singh A."/>
            <person name="Wilkins M.J."/>
            <person name="Williams K.H."/>
            <person name="Banfield J.F."/>
        </authorList>
    </citation>
    <scope>NUCLEOTIDE SEQUENCE [LARGE SCALE GENOMIC DNA]</scope>
</reference>
<evidence type="ECO:0000313" key="4">
    <source>
        <dbReference type="EMBL" id="KKU43814.1"/>
    </source>
</evidence>
<dbReference type="Pfam" id="PF08719">
    <property type="entry name" value="NADAR"/>
    <property type="match status" value="1"/>
</dbReference>
<evidence type="ECO:0000259" key="3">
    <source>
        <dbReference type="Pfam" id="PF08719"/>
    </source>
</evidence>
<feature type="domain" description="NADAR" evidence="3">
    <location>
        <begin position="23"/>
        <end position="161"/>
    </location>
</feature>
<gene>
    <name evidence="4" type="ORF">UX60_C0016G0001</name>
</gene>